<reference evidence="2 3" key="1">
    <citation type="submission" date="2020-04" db="EMBL/GenBank/DDBJ databases">
        <title>Perkinsus olseni comparative genomics.</title>
        <authorList>
            <person name="Bogema D.R."/>
        </authorList>
    </citation>
    <scope>NUCLEOTIDE SEQUENCE [LARGE SCALE GENOMIC DNA]</scope>
    <source>
        <strain evidence="2">ATCC PRA-205</strain>
    </source>
</reference>
<gene>
    <name evidence="2" type="ORF">FOZ62_024762</name>
</gene>
<name>A0A7J6U0P3_PEROL</name>
<organism evidence="2 3">
    <name type="scientific">Perkinsus olseni</name>
    <name type="common">Perkinsus atlanticus</name>
    <dbReference type="NCBI Taxonomy" id="32597"/>
    <lineage>
        <taxon>Eukaryota</taxon>
        <taxon>Sar</taxon>
        <taxon>Alveolata</taxon>
        <taxon>Perkinsozoa</taxon>
        <taxon>Perkinsea</taxon>
        <taxon>Perkinsida</taxon>
        <taxon>Perkinsidae</taxon>
        <taxon>Perkinsus</taxon>
    </lineage>
</organism>
<feature type="non-terminal residue" evidence="2">
    <location>
        <position position="1"/>
    </location>
</feature>
<sequence>MRVLRGALSHMEEEGAKRQRQERLYLLDRTTKQYGRAAASLASFRQRSSGEELKRIRQKAESFVKRGRMLDEELLEKGKGFNIKRRLRRSNRISDTLLRGGLRDLARDVTGLTSDLDHVATEGKEEISRLASKEKEMIVGRTATATAVDGAIKSQLSGIESAETELNRAARAADKTLTEDMGKELDGVIKETSRFETTTGGVQRRADAETEHIRKDAQQAMHLAEEQEQENLAHDKQMAEATGSLQESGEKDLRGEMGRRVDAAEHSIAAMGGRVDAAMSAVKRGLAETAVGGAKSEIQNSLGVLESELSQDIALMNDQITGSVERGVDSVRKRQADESSEQNRKMNNLQSAISGGASSFARDAASFNQLDEAHKNKLQGLDGRAAESRRNIREIESGIGSKMLVLGSYRDKAGITHRREVDADLRHQSEEGKRAMKRDISTISSFAMNIVRVWQESAESRMKELRGSMEALADEMRAGRTGEMILDREVSKVAQDVDRAKTDGLELATELEARLHSLLSRSDVNDEAMISGLQARRRSLLASTRSSAATQVASTVEVVSRSLGSRIAEAEDEVRRVIDENNREEKRHGDIEASLKLSQRRLALMDGSMLRGLTEAGGVIRDLNDSAHLHEGDELIRLQQNRAVDEVASSQMRLEKAVMETSGQVDQQQKALRRLVELLKTAMKNTLEHVSGIVEESQKGSTASSVGAAPAVRNISAELSRSEADVAARLERTKEGRDDSYRRLRRGVEEILAASKDTERWSKSILGDERKRLEKLAADSSTEVEGLSSQLQDEMSAYKFGLASEQKQEAETMKAAGGTASERALRIDGEVEDLMRSLTTHASELEGLLEW</sequence>
<proteinExistence type="predicted"/>
<feature type="region of interest" description="Disordered" evidence="1">
    <location>
        <begin position="326"/>
        <end position="347"/>
    </location>
</feature>
<dbReference type="EMBL" id="JABANM010003715">
    <property type="protein sequence ID" value="KAF4750377.1"/>
    <property type="molecule type" value="Genomic_DNA"/>
</dbReference>
<evidence type="ECO:0000256" key="1">
    <source>
        <dbReference type="SAM" id="MobiDB-lite"/>
    </source>
</evidence>
<dbReference type="Proteomes" id="UP000574390">
    <property type="component" value="Unassembled WGS sequence"/>
</dbReference>
<comment type="caution">
    <text evidence="2">The sequence shown here is derived from an EMBL/GenBank/DDBJ whole genome shotgun (WGS) entry which is preliminary data.</text>
</comment>
<accession>A0A7J6U0P3</accession>
<protein>
    <submittedName>
        <fullName evidence="2">Uncharacterized protein</fullName>
    </submittedName>
</protein>
<dbReference type="AlphaFoldDB" id="A0A7J6U0P3"/>
<feature type="compositionally biased region" description="Basic and acidic residues" evidence="1">
    <location>
        <begin position="326"/>
        <end position="344"/>
    </location>
</feature>
<evidence type="ECO:0000313" key="3">
    <source>
        <dbReference type="Proteomes" id="UP000574390"/>
    </source>
</evidence>
<evidence type="ECO:0000313" key="2">
    <source>
        <dbReference type="EMBL" id="KAF4750377.1"/>
    </source>
</evidence>